<dbReference type="SMART" id="SM00535">
    <property type="entry name" value="RIBOc"/>
    <property type="match status" value="1"/>
</dbReference>
<gene>
    <name evidence="4" type="primary">mrnC</name>
    <name evidence="6" type="ORF">HMPREF1983_00687</name>
</gene>
<proteinExistence type="inferred from homology"/>
<keyword evidence="2 4" id="KW-0255">Endonuclease</keyword>
<dbReference type="InterPro" id="IPR000999">
    <property type="entry name" value="RNase_III_dom"/>
</dbReference>
<dbReference type="CDD" id="cd00593">
    <property type="entry name" value="RIBOc"/>
    <property type="match status" value="1"/>
</dbReference>
<keyword evidence="3 4" id="KW-0378">Hydrolase</keyword>
<dbReference type="HOGENOM" id="CLU_091169_2_0_9"/>
<dbReference type="PIRSF" id="PIRSF005520">
    <property type="entry name" value="UCP005520"/>
    <property type="match status" value="1"/>
</dbReference>
<dbReference type="Pfam" id="PF00636">
    <property type="entry name" value="Ribonuclease_3"/>
    <property type="match status" value="1"/>
</dbReference>
<keyword evidence="4" id="KW-0694">RNA-binding</keyword>
<evidence type="ECO:0000256" key="4">
    <source>
        <dbReference type="HAMAP-Rule" id="MF_01468"/>
    </source>
</evidence>
<dbReference type="GO" id="GO:0019843">
    <property type="term" value="F:rRNA binding"/>
    <property type="evidence" value="ECO:0007669"/>
    <property type="project" value="UniProtKB-UniRule"/>
</dbReference>
<protein>
    <recommendedName>
        <fullName evidence="4">Mini-ribonuclease 3</fullName>
        <shortName evidence="4">Mini-3</shortName>
        <shortName evidence="4">Mini-RNase 3</shortName>
        <ecNumber evidence="4">3.1.26.-</ecNumber>
    </recommendedName>
    <alternativeName>
        <fullName evidence="4">Mini-RNase III</fullName>
        <shortName evidence="4">Mini-III</shortName>
    </alternativeName>
</protein>
<dbReference type="HAMAP" id="MF_01468">
    <property type="entry name" value="RNase_Mini_III"/>
    <property type="match status" value="1"/>
</dbReference>
<keyword evidence="4" id="KW-0963">Cytoplasm</keyword>
<evidence type="ECO:0000256" key="1">
    <source>
        <dbReference type="ARBA" id="ARBA00022722"/>
    </source>
</evidence>
<comment type="function">
    <text evidence="4">Involved in correct processing of both the 5' and 3' ends of 23S rRNA precursor. Processes 30S rRNA precursor transcript even in absence of ribonuclease 3 (Rnc); Rnc processes 30S rRNA into smaller rRNA precursors.</text>
</comment>
<dbReference type="PANTHER" id="PTHR34276:SF1">
    <property type="entry name" value="MINI-RIBONUCLEASE 3"/>
    <property type="match status" value="1"/>
</dbReference>
<dbReference type="eggNOG" id="COG1939">
    <property type="taxonomic scope" value="Bacteria"/>
</dbReference>
<dbReference type="InterPro" id="IPR008226">
    <property type="entry name" value="Mini3_fam"/>
</dbReference>
<feature type="domain" description="RNase III" evidence="5">
    <location>
        <begin position="2"/>
        <end position="143"/>
    </location>
</feature>
<keyword evidence="1 4" id="KW-0540">Nuclease</keyword>
<keyword evidence="4" id="KW-0698">rRNA processing</keyword>
<dbReference type="Gene3D" id="1.10.1520.10">
    <property type="entry name" value="Ribonuclease III domain"/>
    <property type="match status" value="1"/>
</dbReference>
<dbReference type="EC" id="3.1.26.-" evidence="4"/>
<evidence type="ECO:0000259" key="5">
    <source>
        <dbReference type="SMART" id="SM00535"/>
    </source>
</evidence>
<evidence type="ECO:0000313" key="6">
    <source>
        <dbReference type="EMBL" id="ERK58787.1"/>
    </source>
</evidence>
<dbReference type="InterPro" id="IPR036389">
    <property type="entry name" value="RNase_III_sf"/>
</dbReference>
<dbReference type="GO" id="GO:0005737">
    <property type="term" value="C:cytoplasm"/>
    <property type="evidence" value="ECO:0007669"/>
    <property type="project" value="UniProtKB-SubCell"/>
</dbReference>
<dbReference type="PANTHER" id="PTHR34276">
    <property type="entry name" value="MINI-RIBONUCLEASE 3"/>
    <property type="match status" value="1"/>
</dbReference>
<comment type="subcellular location">
    <subcellularLocation>
        <location evidence="4">Cytoplasm</location>
    </subcellularLocation>
</comment>
<keyword evidence="4" id="KW-0460">Magnesium</keyword>
<keyword evidence="4" id="KW-0690">Ribosome biogenesis</keyword>
<feature type="active site" evidence="4">
    <location>
        <position position="30"/>
    </location>
</feature>
<keyword evidence="4" id="KW-0699">rRNA-binding</keyword>
<dbReference type="SUPFAM" id="SSF69065">
    <property type="entry name" value="RNase III domain-like"/>
    <property type="match status" value="1"/>
</dbReference>
<name>U2S7J8_9BACL</name>
<comment type="subunit">
    <text evidence="4">Homodimer.</text>
</comment>
<reference evidence="6 7" key="1">
    <citation type="submission" date="2013-08" db="EMBL/GenBank/DDBJ databases">
        <authorList>
            <person name="Weinstock G."/>
            <person name="Sodergren E."/>
            <person name="Wylie T."/>
            <person name="Fulton L."/>
            <person name="Fulton R."/>
            <person name="Fronick C."/>
            <person name="O'Laughlin M."/>
            <person name="Godfrey J."/>
            <person name="Miner T."/>
            <person name="Herter B."/>
            <person name="Appelbaum E."/>
            <person name="Cordes M."/>
            <person name="Lek S."/>
            <person name="Wollam A."/>
            <person name="Pepin K.H."/>
            <person name="Palsikar V.B."/>
            <person name="Mitreva M."/>
            <person name="Wilson R.K."/>
        </authorList>
    </citation>
    <scope>NUCLEOTIDE SEQUENCE [LARGE SCALE GENOMIC DNA]</scope>
    <source>
        <strain evidence="6 7">ATCC 700627</strain>
    </source>
</reference>
<dbReference type="Proteomes" id="UP000016637">
    <property type="component" value="Unassembled WGS sequence"/>
</dbReference>
<dbReference type="PATRIC" id="fig|1321820.3.peg.673"/>
<comment type="caution">
    <text evidence="6">The sequence shown here is derived from an EMBL/GenBank/DDBJ whole genome shotgun (WGS) entry which is preliminary data.</text>
</comment>
<dbReference type="GO" id="GO:0006364">
    <property type="term" value="P:rRNA processing"/>
    <property type="evidence" value="ECO:0007669"/>
    <property type="project" value="UniProtKB-UniRule"/>
</dbReference>
<sequence>MEKAITFKFTEKNFDNPKQMQALTLAYIGDSIYDIISREYIMKHHLGKINDLHHTVSTIVSARAQARFMMYLLEENFLTEEEKKIYNRAKNQKNNSKAKNSSIMEYKLATGLEAVFGYLYLEKNFERLEEMFNHIIKFYEKKQ</sequence>
<evidence type="ECO:0000313" key="7">
    <source>
        <dbReference type="Proteomes" id="UP000016637"/>
    </source>
</evidence>
<organism evidence="6 7">
    <name type="scientific">Gemella bergeri ATCC 700627</name>
    <dbReference type="NCBI Taxonomy" id="1321820"/>
    <lineage>
        <taxon>Bacteria</taxon>
        <taxon>Bacillati</taxon>
        <taxon>Bacillota</taxon>
        <taxon>Bacilli</taxon>
        <taxon>Bacillales</taxon>
        <taxon>Gemellaceae</taxon>
        <taxon>Gemella</taxon>
    </lineage>
</organism>
<evidence type="ECO:0000256" key="2">
    <source>
        <dbReference type="ARBA" id="ARBA00022759"/>
    </source>
</evidence>
<dbReference type="GO" id="GO:0004525">
    <property type="term" value="F:ribonuclease III activity"/>
    <property type="evidence" value="ECO:0007669"/>
    <property type="project" value="InterPro"/>
</dbReference>
<dbReference type="AlphaFoldDB" id="U2S7J8"/>
<comment type="similarity">
    <text evidence="4">Belongs to the MrnC RNase family.</text>
</comment>
<accession>U2S7J8</accession>
<evidence type="ECO:0000256" key="3">
    <source>
        <dbReference type="ARBA" id="ARBA00022801"/>
    </source>
</evidence>
<dbReference type="RefSeq" id="WP_021753328.1">
    <property type="nucleotide sequence ID" value="NZ_KI271858.1"/>
</dbReference>
<comment type="cofactor">
    <cofactor evidence="4">
        <name>Mg(2+)</name>
        <dbReference type="ChEBI" id="CHEBI:18420"/>
    </cofactor>
</comment>
<dbReference type="EMBL" id="AWVP01000043">
    <property type="protein sequence ID" value="ERK58787.1"/>
    <property type="molecule type" value="Genomic_DNA"/>
</dbReference>
<keyword evidence="7" id="KW-1185">Reference proteome</keyword>